<name>A0A329MTB7_9BACL</name>
<accession>A0A329MTB7</accession>
<dbReference type="Proteomes" id="UP000250369">
    <property type="component" value="Unassembled WGS sequence"/>
</dbReference>
<dbReference type="AlphaFoldDB" id="A0A329MTB7"/>
<dbReference type="EMBL" id="QMFB01000005">
    <property type="protein sequence ID" value="RAV21187.1"/>
    <property type="molecule type" value="Genomic_DNA"/>
</dbReference>
<dbReference type="GO" id="GO:0000272">
    <property type="term" value="P:polysaccharide catabolic process"/>
    <property type="evidence" value="ECO:0007669"/>
    <property type="project" value="InterPro"/>
</dbReference>
<feature type="signal peptide" evidence="1">
    <location>
        <begin position="1"/>
        <end position="30"/>
    </location>
</feature>
<dbReference type="Gene3D" id="2.60.40.680">
    <property type="match status" value="1"/>
</dbReference>
<feature type="chain" id="PRO_5016389715" description="Cohesin domain-containing protein" evidence="1">
    <location>
        <begin position="31"/>
        <end position="906"/>
    </location>
</feature>
<organism evidence="3 4">
    <name type="scientific">Paenibacillus contaminans</name>
    <dbReference type="NCBI Taxonomy" id="450362"/>
    <lineage>
        <taxon>Bacteria</taxon>
        <taxon>Bacillati</taxon>
        <taxon>Bacillota</taxon>
        <taxon>Bacilli</taxon>
        <taxon>Bacillales</taxon>
        <taxon>Paenibacillaceae</taxon>
        <taxon>Paenibacillus</taxon>
    </lineage>
</organism>
<dbReference type="CDD" id="cd08547">
    <property type="entry name" value="Type_II_cohesin"/>
    <property type="match status" value="1"/>
</dbReference>
<dbReference type="Gene3D" id="2.120.10.80">
    <property type="entry name" value="Kelch-type beta propeller"/>
    <property type="match status" value="1"/>
</dbReference>
<proteinExistence type="predicted"/>
<dbReference type="InterPro" id="IPR008965">
    <property type="entry name" value="CBM2/CBM3_carb-bd_dom_sf"/>
</dbReference>
<dbReference type="SUPFAM" id="SSF49384">
    <property type="entry name" value="Carbohydrate-binding domain"/>
    <property type="match status" value="1"/>
</dbReference>
<dbReference type="InterPro" id="IPR036439">
    <property type="entry name" value="Dockerin_dom_sf"/>
</dbReference>
<protein>
    <recommendedName>
        <fullName evidence="2">Cohesin domain-containing protein</fullName>
    </recommendedName>
</protein>
<dbReference type="GO" id="GO:0030246">
    <property type="term" value="F:carbohydrate binding"/>
    <property type="evidence" value="ECO:0007669"/>
    <property type="project" value="InterPro"/>
</dbReference>
<dbReference type="InterPro" id="IPR015915">
    <property type="entry name" value="Kelch-typ_b-propeller"/>
</dbReference>
<dbReference type="Gene3D" id="2.130.10.10">
    <property type="entry name" value="YVTN repeat-like/Quinoprotein amine dehydrogenase"/>
    <property type="match status" value="1"/>
</dbReference>
<keyword evidence="1" id="KW-0732">Signal</keyword>
<dbReference type="InterPro" id="IPR002102">
    <property type="entry name" value="Cohesin_dom"/>
</dbReference>
<reference evidence="3 4" key="1">
    <citation type="journal article" date="2009" name="Int. J. Syst. Evol. Microbiol.">
        <title>Paenibacillus contaminans sp. nov., isolated from a contaminated laboratory plate.</title>
        <authorList>
            <person name="Chou J.H."/>
            <person name="Lee J.H."/>
            <person name="Lin M.C."/>
            <person name="Chang P.S."/>
            <person name="Arun A.B."/>
            <person name="Young C.C."/>
            <person name="Chen W.M."/>
        </authorList>
    </citation>
    <scope>NUCLEOTIDE SEQUENCE [LARGE SCALE GENOMIC DNA]</scope>
    <source>
        <strain evidence="3 4">CKOBP-6</strain>
    </source>
</reference>
<evidence type="ECO:0000256" key="1">
    <source>
        <dbReference type="SAM" id="SignalP"/>
    </source>
</evidence>
<gene>
    <name evidence="3" type="ORF">DQG23_11015</name>
</gene>
<feature type="domain" description="Cohesin" evidence="2">
    <location>
        <begin position="716"/>
        <end position="820"/>
    </location>
</feature>
<comment type="caution">
    <text evidence="3">The sequence shown here is derived from an EMBL/GenBank/DDBJ whole genome shotgun (WGS) entry which is preliminary data.</text>
</comment>
<dbReference type="OrthoDB" id="843723at2"/>
<dbReference type="SUPFAM" id="SSF69322">
    <property type="entry name" value="Tricorn protease domain 2"/>
    <property type="match status" value="1"/>
</dbReference>
<evidence type="ECO:0000313" key="3">
    <source>
        <dbReference type="EMBL" id="RAV21187.1"/>
    </source>
</evidence>
<dbReference type="Gene3D" id="1.10.1330.10">
    <property type="entry name" value="Dockerin domain"/>
    <property type="match status" value="1"/>
</dbReference>
<evidence type="ECO:0000313" key="4">
    <source>
        <dbReference type="Proteomes" id="UP000250369"/>
    </source>
</evidence>
<dbReference type="SUPFAM" id="SSF101898">
    <property type="entry name" value="NHL repeat"/>
    <property type="match status" value="1"/>
</dbReference>
<sequence>MRNIRYKWIMLAVICCLVVSASFTATPAQASAGDGEGVTFKGRTFGDPEKIATPITKAGISGAVVGEEDGNPVFYTTVNAELASFQVVDVKTNSLLRSLPMQGVQQAWAHAVAPDGSVYIGGIRTSGQTKGILWKYSPETKQLVELGEPIPGEKSIWSLTVDDKGNVYGGTFQNGKVFKYDPVANAFTDYGTMVAGQEYVRSIAYHDGYIYAGIGTIGDVIKLGVTEATKGYKQSIAAGVPALLGVAPAQVPFAYDMAAVGDLLLVKFQDKDILTLLFYDLKNEIWLDHVIGKDTANGGTGVGVFSFAQLVTRDNKLYIPANGHLTELDLTTFQATPIIKYGTSLRGAAWVEFDGLAGYEGQSLVSMKANGEIAIFNVDAKTVLSMPSQLQGAPNPIHNIEVGPDGNLYMSAYPAGLGAVFNPRTNKTTNLTLEQAEGMVAFGTDMYLGVYPGGHVYKIDTTQNTPVAKEVFTIGEAQDRPYIMKTMEDKIMIGTIPGYGELGGALTIFDPATGDYEVFRNIVKNQSIVGLAYKDGYIYGSTTVHGGLGVTATEKSAKMFVWDVANKRKVKEISLEDKIPGLSNPPMISGLTVGPDGNIWGSVNGILFKMDPVSHDILKYKNMYPDINNYGMWRPYHPYWGKDGLLYLDLADRITVIDPKTWEFVRLFPNSMEVKFMALAQDADGSEHIYFADATDMGSLQKITVTDTEYEHAGKLKLQGPAAAELNETITVGLKLDQANELYGFKAKLLIDPEQWTVENVKGSEDWEANGYLAWSVKGNSLTIVGTQTGDRSFNGSDTIAANITLKAKKANAATRLILSGESETVRIDGDVTGVTHRLGADAALFVKIGKLSDITMDGIVDADDLAEIADHIGAEINDSNYFMDLNHDNKIDIADLGLIGLEALK</sequence>
<dbReference type="RefSeq" id="WP_113030889.1">
    <property type="nucleotide sequence ID" value="NZ_QMFB01000005.1"/>
</dbReference>
<dbReference type="InterPro" id="IPR015943">
    <property type="entry name" value="WD40/YVTN_repeat-like_dom_sf"/>
</dbReference>
<evidence type="ECO:0000259" key="2">
    <source>
        <dbReference type="Pfam" id="PF00963"/>
    </source>
</evidence>
<keyword evidence="4" id="KW-1185">Reference proteome</keyword>
<dbReference type="Pfam" id="PF00963">
    <property type="entry name" value="Cohesin"/>
    <property type="match status" value="1"/>
</dbReference>